<feature type="compositionally biased region" description="Low complexity" evidence="1">
    <location>
        <begin position="91"/>
        <end position="116"/>
    </location>
</feature>
<reference evidence="2" key="1">
    <citation type="submission" date="2020-02" db="EMBL/GenBank/DDBJ databases">
        <authorList>
            <person name="Meier V. D."/>
        </authorList>
    </citation>
    <scope>NUCLEOTIDE SEQUENCE</scope>
    <source>
        <strain evidence="2">AVDCRST_MAG85</strain>
    </source>
</reference>
<feature type="compositionally biased region" description="Basic and acidic residues" evidence="1">
    <location>
        <begin position="170"/>
        <end position="184"/>
    </location>
</feature>
<feature type="non-terminal residue" evidence="2">
    <location>
        <position position="1"/>
    </location>
</feature>
<feature type="region of interest" description="Disordered" evidence="1">
    <location>
        <begin position="1"/>
        <end position="207"/>
    </location>
</feature>
<evidence type="ECO:0000256" key="1">
    <source>
        <dbReference type="SAM" id="MobiDB-lite"/>
    </source>
</evidence>
<proteinExistence type="predicted"/>
<protein>
    <submittedName>
        <fullName evidence="2">LSU ribosomal protein L4p (L1e)</fullName>
    </submittedName>
</protein>
<dbReference type="GO" id="GO:0005840">
    <property type="term" value="C:ribosome"/>
    <property type="evidence" value="ECO:0007669"/>
    <property type="project" value="UniProtKB-KW"/>
</dbReference>
<dbReference type="AlphaFoldDB" id="A0A6J4TJK9"/>
<feature type="compositionally biased region" description="Basic residues" evidence="1">
    <location>
        <begin position="117"/>
        <end position="132"/>
    </location>
</feature>
<dbReference type="EMBL" id="CADCVT010000348">
    <property type="protein sequence ID" value="CAA9525072.1"/>
    <property type="molecule type" value="Genomic_DNA"/>
</dbReference>
<feature type="non-terminal residue" evidence="2">
    <location>
        <position position="207"/>
    </location>
</feature>
<name>A0A6J4TJK9_9ACTN</name>
<sequence length="207" mass="22863">ADHDAVSQDRRRGRHGGAARRAVRGPGQRGRDAPGGERAALRPAPRHPRHQDPRHGPRRRRQAVPPEGHRPRSTGHASRSALRGRWRRVRPAPAQVRAPLSQADAPARAARRPQLQVHRRCRARGRGPRHGRHQDAGAARLPHRAPGDRPRADHRALTRRAAGALGAEPADGRDHPRRLAEHRGHPPRRRAAPHAPRARRGDGGVLV</sequence>
<evidence type="ECO:0000313" key="2">
    <source>
        <dbReference type="EMBL" id="CAA9525072.1"/>
    </source>
</evidence>
<keyword evidence="2" id="KW-0687">Ribonucleoprotein</keyword>
<keyword evidence="2" id="KW-0689">Ribosomal protein</keyword>
<feature type="compositionally biased region" description="Basic residues" evidence="1">
    <location>
        <begin position="185"/>
        <end position="198"/>
    </location>
</feature>
<gene>
    <name evidence="2" type="ORF">AVDCRST_MAG85-3158</name>
</gene>
<organism evidence="2">
    <name type="scientific">uncultured Solirubrobacteraceae bacterium</name>
    <dbReference type="NCBI Taxonomy" id="1162706"/>
    <lineage>
        <taxon>Bacteria</taxon>
        <taxon>Bacillati</taxon>
        <taxon>Actinomycetota</taxon>
        <taxon>Thermoleophilia</taxon>
        <taxon>Solirubrobacterales</taxon>
        <taxon>Solirubrobacteraceae</taxon>
        <taxon>environmental samples</taxon>
    </lineage>
</organism>
<feature type="compositionally biased region" description="Basic and acidic residues" evidence="1">
    <location>
        <begin position="1"/>
        <end position="10"/>
    </location>
</feature>
<feature type="compositionally biased region" description="Basic residues" evidence="1">
    <location>
        <begin position="11"/>
        <end position="23"/>
    </location>
</feature>
<accession>A0A6J4TJK9</accession>
<feature type="compositionally biased region" description="Basic and acidic residues" evidence="1">
    <location>
        <begin position="145"/>
        <end position="156"/>
    </location>
</feature>